<evidence type="ECO:0000313" key="2">
    <source>
        <dbReference type="EMBL" id="THH27605.1"/>
    </source>
</evidence>
<proteinExistence type="predicted"/>
<feature type="region of interest" description="Disordered" evidence="1">
    <location>
        <begin position="491"/>
        <end position="565"/>
    </location>
</feature>
<keyword evidence="3" id="KW-1185">Reference proteome</keyword>
<feature type="compositionally biased region" description="Polar residues" evidence="1">
    <location>
        <begin position="79"/>
        <end position="88"/>
    </location>
</feature>
<feature type="region of interest" description="Disordered" evidence="1">
    <location>
        <begin position="73"/>
        <end position="116"/>
    </location>
</feature>
<dbReference type="OrthoDB" id="3222645at2759"/>
<dbReference type="EMBL" id="SGPM01000238">
    <property type="protein sequence ID" value="THH27605.1"/>
    <property type="molecule type" value="Genomic_DNA"/>
</dbReference>
<dbReference type="AlphaFoldDB" id="A0A4S4MPF7"/>
<name>A0A4S4MPF7_9APHY</name>
<organism evidence="2 3">
    <name type="scientific">Antrodiella citrinella</name>
    <dbReference type="NCBI Taxonomy" id="2447956"/>
    <lineage>
        <taxon>Eukaryota</taxon>
        <taxon>Fungi</taxon>
        <taxon>Dikarya</taxon>
        <taxon>Basidiomycota</taxon>
        <taxon>Agaricomycotina</taxon>
        <taxon>Agaricomycetes</taxon>
        <taxon>Polyporales</taxon>
        <taxon>Steccherinaceae</taxon>
        <taxon>Antrodiella</taxon>
    </lineage>
</organism>
<gene>
    <name evidence="2" type="ORF">EUX98_g6569</name>
</gene>
<evidence type="ECO:0000313" key="3">
    <source>
        <dbReference type="Proteomes" id="UP000308730"/>
    </source>
</evidence>
<dbReference type="Proteomes" id="UP000308730">
    <property type="component" value="Unassembled WGS sequence"/>
</dbReference>
<sequence length="590" mass="65412">MNSLWNLIDWLLPSIRLTDDLTPNHAQFDPEALSATSHHNRYSLASNYSSYNSSLSHLHNDGNAVVSSYPPRRAAVAPQPSTQQQEVVASNRGGAPEWQRERDRKEREREHREREKDRIERERMVLKQQGEADGLRNTVKALQAEVDRLNRDLRISKEDSQAIQKISSQDYVPSPNAFPAVPPSDPLALRSAYDSLYSMHTFTHDALMERTEELASLKSFLSQTDDWSGAQLIQALRDLNTEIVHLAASLADELTSPSSSFASYCVKASASPKTRELVGGMVGPGMTNWLLGRDYTEDAATVLQFAIQAWEVSCIGRAMDSFSYGLPREVDQFLTRMFEHMHRTEPQPTTSRWRALTYDHARSLLSSSSSHHSTSPFQTLTDHNARGLLSMLALCNFPALPREVLLTRYGAHLARISERAERLASAVREGVMSASFDVMWVRPAECGKEGAKSKRFDDVWMEDVYESVEMGDERGSGVMCTVEFGLMLVRKSSAPEKRRSEDDGGHGHSTGHNHLPNGFVPVGNGHAGMSNGHSHNHGPPMNGTNGHAMLNGNNNGVNGGGHEHEGGKSFLTRTVLVKPRVLLDSVALLV</sequence>
<feature type="compositionally biased region" description="Basic and acidic residues" evidence="1">
    <location>
        <begin position="493"/>
        <end position="506"/>
    </location>
</feature>
<reference evidence="2 3" key="1">
    <citation type="submission" date="2019-02" db="EMBL/GenBank/DDBJ databases">
        <title>Genome sequencing of the rare red list fungi Antrodiella citrinella (Flaviporus citrinellus).</title>
        <authorList>
            <person name="Buettner E."/>
            <person name="Kellner H."/>
        </authorList>
    </citation>
    <scope>NUCLEOTIDE SEQUENCE [LARGE SCALE GENOMIC DNA]</scope>
    <source>
        <strain evidence="2 3">DSM 108506</strain>
    </source>
</reference>
<comment type="caution">
    <text evidence="2">The sequence shown here is derived from an EMBL/GenBank/DDBJ whole genome shotgun (WGS) entry which is preliminary data.</text>
</comment>
<evidence type="ECO:0000256" key="1">
    <source>
        <dbReference type="SAM" id="MobiDB-lite"/>
    </source>
</evidence>
<feature type="compositionally biased region" description="Basic and acidic residues" evidence="1">
    <location>
        <begin position="98"/>
        <end position="116"/>
    </location>
</feature>
<protein>
    <submittedName>
        <fullName evidence="2">Uncharacterized protein</fullName>
    </submittedName>
</protein>
<accession>A0A4S4MPF7</accession>